<evidence type="ECO:0000259" key="1">
    <source>
        <dbReference type="PROSITE" id="PS51819"/>
    </source>
</evidence>
<organism evidence="2 3">
    <name type="scientific">Kribbella ginsengisoli</name>
    <dbReference type="NCBI Taxonomy" id="363865"/>
    <lineage>
        <taxon>Bacteria</taxon>
        <taxon>Bacillati</taxon>
        <taxon>Actinomycetota</taxon>
        <taxon>Actinomycetes</taxon>
        <taxon>Propionibacteriales</taxon>
        <taxon>Kribbellaceae</taxon>
        <taxon>Kribbella</taxon>
    </lineage>
</organism>
<dbReference type="RefSeq" id="WP_344837901.1">
    <property type="nucleotide sequence ID" value="NZ_BAABAA010000001.1"/>
</dbReference>
<dbReference type="Gene3D" id="3.10.180.10">
    <property type="entry name" value="2,3-Dihydroxybiphenyl 1,2-Dioxygenase, domain 1"/>
    <property type="match status" value="1"/>
</dbReference>
<dbReference type="CDD" id="cd06587">
    <property type="entry name" value="VOC"/>
    <property type="match status" value="1"/>
</dbReference>
<protein>
    <recommendedName>
        <fullName evidence="1">VOC domain-containing protein</fullName>
    </recommendedName>
</protein>
<evidence type="ECO:0000313" key="2">
    <source>
        <dbReference type="EMBL" id="GAA3544860.1"/>
    </source>
</evidence>
<feature type="domain" description="VOC" evidence="1">
    <location>
        <begin position="1"/>
        <end position="115"/>
    </location>
</feature>
<gene>
    <name evidence="2" type="ORF">GCM10022235_10760</name>
</gene>
<accession>A0ABP6W1C2</accession>
<dbReference type="EMBL" id="BAABAA010000001">
    <property type="protein sequence ID" value="GAA3544860.1"/>
    <property type="molecule type" value="Genomic_DNA"/>
</dbReference>
<name>A0ABP6W1C2_9ACTN</name>
<comment type="caution">
    <text evidence="2">The sequence shown here is derived from an EMBL/GenBank/DDBJ whole genome shotgun (WGS) entry which is preliminary data.</text>
</comment>
<reference evidence="3" key="1">
    <citation type="journal article" date="2019" name="Int. J. Syst. Evol. Microbiol.">
        <title>The Global Catalogue of Microorganisms (GCM) 10K type strain sequencing project: providing services to taxonomists for standard genome sequencing and annotation.</title>
        <authorList>
            <consortium name="The Broad Institute Genomics Platform"/>
            <consortium name="The Broad Institute Genome Sequencing Center for Infectious Disease"/>
            <person name="Wu L."/>
            <person name="Ma J."/>
        </authorList>
    </citation>
    <scope>NUCLEOTIDE SEQUENCE [LARGE SCALE GENOMIC DNA]</scope>
    <source>
        <strain evidence="3">JCM 16928</strain>
    </source>
</reference>
<proteinExistence type="predicted"/>
<sequence>MNEVVIRTLRFSNDVQAMRAFLETLGLRSRIESESGIWIDMVAGRGMIALHDAARSDTGGEPGQTRLTFEADDIDELLDRLDAAGFEDASIFDEAFGRVLTAKGPDGAGLWIDERPKDLYGYKLHDAHPDTRWSVTPMLGVPDRAGWERLLGILGGDNPELARFRAAGALEVQIELTTSESLDAVAERLAATGYHASRDDGGLAVTDPDGQIVRIRG</sequence>
<dbReference type="PROSITE" id="PS51819">
    <property type="entry name" value="VOC"/>
    <property type="match status" value="1"/>
</dbReference>
<evidence type="ECO:0000313" key="3">
    <source>
        <dbReference type="Proteomes" id="UP001501222"/>
    </source>
</evidence>
<keyword evidence="3" id="KW-1185">Reference proteome</keyword>
<dbReference type="InterPro" id="IPR037523">
    <property type="entry name" value="VOC_core"/>
</dbReference>
<dbReference type="SUPFAM" id="SSF54593">
    <property type="entry name" value="Glyoxalase/Bleomycin resistance protein/Dihydroxybiphenyl dioxygenase"/>
    <property type="match status" value="1"/>
</dbReference>
<dbReference type="Proteomes" id="UP001501222">
    <property type="component" value="Unassembled WGS sequence"/>
</dbReference>
<dbReference type="InterPro" id="IPR029068">
    <property type="entry name" value="Glyas_Bleomycin-R_OHBP_Dase"/>
</dbReference>